<proteinExistence type="predicted"/>
<name>A0A379ZM23_SERMA</name>
<dbReference type="Proteomes" id="UP000254765">
    <property type="component" value="Unassembled WGS sequence"/>
</dbReference>
<organism evidence="1 2">
    <name type="scientific">Serratia marcescens</name>
    <dbReference type="NCBI Taxonomy" id="615"/>
    <lineage>
        <taxon>Bacteria</taxon>
        <taxon>Pseudomonadati</taxon>
        <taxon>Pseudomonadota</taxon>
        <taxon>Gammaproteobacteria</taxon>
        <taxon>Enterobacterales</taxon>
        <taxon>Yersiniaceae</taxon>
        <taxon>Serratia</taxon>
    </lineage>
</organism>
<dbReference type="AlphaFoldDB" id="A0A379ZM23"/>
<dbReference type="EMBL" id="UGYK01000002">
    <property type="protein sequence ID" value="SUI63493.1"/>
    <property type="molecule type" value="Genomic_DNA"/>
</dbReference>
<accession>A0A379ZM23</accession>
<reference evidence="1 2" key="1">
    <citation type="submission" date="2018-06" db="EMBL/GenBank/DDBJ databases">
        <authorList>
            <consortium name="Pathogen Informatics"/>
            <person name="Doyle S."/>
        </authorList>
    </citation>
    <scope>NUCLEOTIDE SEQUENCE [LARGE SCALE GENOMIC DNA]</scope>
    <source>
        <strain evidence="1 2">NCTC10211</strain>
    </source>
</reference>
<protein>
    <submittedName>
        <fullName evidence="1">Uncharacterized protein</fullName>
    </submittedName>
</protein>
<evidence type="ECO:0000313" key="2">
    <source>
        <dbReference type="Proteomes" id="UP000254765"/>
    </source>
</evidence>
<sequence>MALNHRGKARRLNRIFRMRSPTFRVNRLLPSKSFILRALHRHLIRMLLLHLSTPMSWKAILSVRSKVNLNGLIGQAKAGMKILARTMLSAVTPAKPNRRNYWRYLSWTPKILSSPRQTVSRNKWASELITPGRLPLASRHSAPLTITSVIAVWTSDCAISLIYASARLTAARIALICIRVC</sequence>
<evidence type="ECO:0000313" key="1">
    <source>
        <dbReference type="EMBL" id="SUI63493.1"/>
    </source>
</evidence>
<gene>
    <name evidence="1" type="ORF">NCTC10211_03912</name>
</gene>